<reference evidence="2" key="1">
    <citation type="submission" date="2022-07" db="EMBL/GenBank/DDBJ databases">
        <title>Fungi with potential for degradation of polypropylene.</title>
        <authorList>
            <person name="Gostincar C."/>
        </authorList>
    </citation>
    <scope>NUCLEOTIDE SEQUENCE</scope>
    <source>
        <strain evidence="2">EXF-13287</strain>
    </source>
</reference>
<dbReference type="Proteomes" id="UP001174691">
    <property type="component" value="Unassembled WGS sequence"/>
</dbReference>
<accession>A0AA38VM09</accession>
<name>A0AA38VM09_9PEZI</name>
<organism evidence="2 3">
    <name type="scientific">Coniochaeta hoffmannii</name>
    <dbReference type="NCBI Taxonomy" id="91930"/>
    <lineage>
        <taxon>Eukaryota</taxon>
        <taxon>Fungi</taxon>
        <taxon>Dikarya</taxon>
        <taxon>Ascomycota</taxon>
        <taxon>Pezizomycotina</taxon>
        <taxon>Sordariomycetes</taxon>
        <taxon>Sordariomycetidae</taxon>
        <taxon>Coniochaetales</taxon>
        <taxon>Coniochaetaceae</taxon>
        <taxon>Coniochaeta</taxon>
    </lineage>
</organism>
<sequence length="85" mass="9464">MWHGQIRPTTTGELRRLFFDLKDLNHAIGPSLLPNEIISAVLSELDIGSVLSFRKVDSLARAIVSKLTEFRVVTIHARPCLVAVI</sequence>
<comment type="caution">
    <text evidence="2">The sequence shown here is derived from an EMBL/GenBank/DDBJ whole genome shotgun (WGS) entry which is preliminary data.</text>
</comment>
<feature type="domain" description="F-box" evidence="1">
    <location>
        <begin position="27"/>
        <end position="73"/>
    </location>
</feature>
<keyword evidence="3" id="KW-1185">Reference proteome</keyword>
<dbReference type="InterPro" id="IPR001810">
    <property type="entry name" value="F-box_dom"/>
</dbReference>
<dbReference type="EMBL" id="JANBVN010000068">
    <property type="protein sequence ID" value="KAJ9150974.1"/>
    <property type="molecule type" value="Genomic_DNA"/>
</dbReference>
<evidence type="ECO:0000313" key="2">
    <source>
        <dbReference type="EMBL" id="KAJ9150974.1"/>
    </source>
</evidence>
<proteinExistence type="predicted"/>
<protein>
    <recommendedName>
        <fullName evidence="1">F-box domain-containing protein</fullName>
    </recommendedName>
</protein>
<dbReference type="AlphaFoldDB" id="A0AA38VM09"/>
<evidence type="ECO:0000259" key="1">
    <source>
        <dbReference type="PROSITE" id="PS50181"/>
    </source>
</evidence>
<dbReference type="PROSITE" id="PS50181">
    <property type="entry name" value="FBOX"/>
    <property type="match status" value="1"/>
</dbReference>
<evidence type="ECO:0000313" key="3">
    <source>
        <dbReference type="Proteomes" id="UP001174691"/>
    </source>
</evidence>
<gene>
    <name evidence="2" type="ORF">NKR19_g5144</name>
</gene>